<keyword evidence="2" id="KW-0472">Membrane</keyword>
<feature type="chain" id="PRO_5044571830" evidence="3">
    <location>
        <begin position="30"/>
        <end position="273"/>
    </location>
</feature>
<reference evidence="4 6" key="1">
    <citation type="journal article" date="2017" name="BMC Genomics">
        <title>Comparative genomic and phylogenomic analyses of the Bifidobacteriaceae family.</title>
        <authorList>
            <person name="Lugli G.A."/>
            <person name="Milani C."/>
            <person name="Turroni F."/>
            <person name="Duranti S."/>
            <person name="Mancabelli L."/>
            <person name="Mangifesta M."/>
            <person name="Ferrario C."/>
            <person name="Modesto M."/>
            <person name="Mattarelli P."/>
            <person name="Jiri K."/>
            <person name="van Sinderen D."/>
            <person name="Ventura M."/>
        </authorList>
    </citation>
    <scope>NUCLEOTIDE SEQUENCE [LARGE SCALE GENOMIC DNA]</scope>
    <source>
        <strain evidence="4 6">DSM 100216</strain>
    </source>
</reference>
<feature type="signal peptide" evidence="3">
    <location>
        <begin position="1"/>
        <end position="29"/>
    </location>
</feature>
<reference evidence="5 7" key="2">
    <citation type="submission" date="2020-10" db="EMBL/GenBank/DDBJ databases">
        <title>Genome sequencing of Bifidobacterium eulemuris_DSMZ_100216.</title>
        <authorList>
            <person name="Kim J."/>
        </authorList>
    </citation>
    <scope>NUCLEOTIDE SEQUENCE [LARGE SCALE GENOMIC DNA]</scope>
    <source>
        <strain evidence="5 7">DSM 100216</strain>
    </source>
</reference>
<evidence type="ECO:0000313" key="6">
    <source>
        <dbReference type="Proteomes" id="UP000216057"/>
    </source>
</evidence>
<evidence type="ECO:0000256" key="3">
    <source>
        <dbReference type="SAM" id="SignalP"/>
    </source>
</evidence>
<keyword evidence="3" id="KW-0732">Signal</keyword>
<dbReference type="AlphaFoldDB" id="A0A261GBK8"/>
<feature type="compositionally biased region" description="Polar residues" evidence="1">
    <location>
        <begin position="212"/>
        <end position="238"/>
    </location>
</feature>
<dbReference type="Proteomes" id="UP000593943">
    <property type="component" value="Chromosome"/>
</dbReference>
<evidence type="ECO:0000313" key="4">
    <source>
        <dbReference type="EMBL" id="OZG68555.1"/>
    </source>
</evidence>
<evidence type="ECO:0000256" key="1">
    <source>
        <dbReference type="SAM" id="MobiDB-lite"/>
    </source>
</evidence>
<dbReference type="RefSeq" id="WP_143249282.1">
    <property type="nucleotide sequence ID" value="NZ_CP062938.1"/>
</dbReference>
<keyword evidence="2" id="KW-1133">Transmembrane helix</keyword>
<evidence type="ECO:0000256" key="2">
    <source>
        <dbReference type="SAM" id="Phobius"/>
    </source>
</evidence>
<protein>
    <submittedName>
        <fullName evidence="4">Peptidase</fullName>
    </submittedName>
</protein>
<accession>A0A261GBK8</accession>
<dbReference type="EMBL" id="CP062938">
    <property type="protein sequence ID" value="QOL32684.1"/>
    <property type="molecule type" value="Genomic_DNA"/>
</dbReference>
<keyword evidence="2" id="KW-0812">Transmembrane</keyword>
<feature type="compositionally biased region" description="Low complexity" evidence="1">
    <location>
        <begin position="162"/>
        <end position="196"/>
    </location>
</feature>
<gene>
    <name evidence="5" type="ORF">BE0216_09730</name>
    <name evidence="4" type="ORF">BEUL_0865</name>
</gene>
<dbReference type="Proteomes" id="UP000216057">
    <property type="component" value="Unassembled WGS sequence"/>
</dbReference>
<evidence type="ECO:0000313" key="7">
    <source>
        <dbReference type="Proteomes" id="UP000593943"/>
    </source>
</evidence>
<feature type="transmembrane region" description="Helical" evidence="2">
    <location>
        <begin position="246"/>
        <end position="267"/>
    </location>
</feature>
<dbReference type="OrthoDB" id="9967127at2"/>
<feature type="region of interest" description="Disordered" evidence="1">
    <location>
        <begin position="120"/>
        <end position="238"/>
    </location>
</feature>
<sequence length="273" mass="28352">MNIRQHFPHALIAAIAAVPCCIFTVPALANDSPTDTFAVSVNESSISVTATIPDEFMESGFPYLWATVNDEIWGPYGDGVNSAVSFSMPITPECGITYHIAVHAGDDLSMVAELGTTTAALPDSTCTPGGDAEQPAPPPPTEPAEPTKPTEPAEPVDPIEPSEPSNPVEPSNPTVPTDPIEPAEPTAPAVPTEPTTPTNPTPSNPATPTNPQDSPTSADPTSTQNTTTPKDLSTPMPTTGVNITGIVYLLITILAISLVVCGLLLSLRKTRNA</sequence>
<dbReference type="EMBL" id="MWWZ01000005">
    <property type="protein sequence ID" value="OZG68555.1"/>
    <property type="molecule type" value="Genomic_DNA"/>
</dbReference>
<name>A0A261GBK8_9BIFI</name>
<dbReference type="KEGG" id="beu:BE0216_09730"/>
<keyword evidence="7" id="KW-1185">Reference proteome</keyword>
<organism evidence="4 6">
    <name type="scientific">Bifidobacterium eulemuris</name>
    <dbReference type="NCBI Taxonomy" id="1765219"/>
    <lineage>
        <taxon>Bacteria</taxon>
        <taxon>Bacillati</taxon>
        <taxon>Actinomycetota</taxon>
        <taxon>Actinomycetes</taxon>
        <taxon>Bifidobacteriales</taxon>
        <taxon>Bifidobacteriaceae</taxon>
        <taxon>Bifidobacterium</taxon>
    </lineage>
</organism>
<evidence type="ECO:0000313" key="5">
    <source>
        <dbReference type="EMBL" id="QOL32684.1"/>
    </source>
</evidence>
<proteinExistence type="predicted"/>